<dbReference type="AlphaFoldDB" id="A0A7Z0HZS0"/>
<proteinExistence type="predicted"/>
<name>A0A7Z0HZS0_9RHOB</name>
<protein>
    <submittedName>
        <fullName evidence="1">Uncharacterized protein</fullName>
    </submittedName>
</protein>
<comment type="caution">
    <text evidence="1">The sequence shown here is derived from an EMBL/GenBank/DDBJ whole genome shotgun (WGS) entry which is preliminary data.</text>
</comment>
<evidence type="ECO:0000313" key="2">
    <source>
        <dbReference type="Proteomes" id="UP000529417"/>
    </source>
</evidence>
<organism evidence="1 2">
    <name type="scientific">Rhabdonatronobacter sediminivivens</name>
    <dbReference type="NCBI Taxonomy" id="2743469"/>
    <lineage>
        <taxon>Bacteria</taxon>
        <taxon>Pseudomonadati</taxon>
        <taxon>Pseudomonadota</taxon>
        <taxon>Alphaproteobacteria</taxon>
        <taxon>Rhodobacterales</taxon>
        <taxon>Paracoccaceae</taxon>
        <taxon>Rhabdonatronobacter</taxon>
    </lineage>
</organism>
<keyword evidence="2" id="KW-1185">Reference proteome</keyword>
<dbReference type="EMBL" id="JACBXS010000014">
    <property type="protein sequence ID" value="NYS25007.1"/>
    <property type="molecule type" value="Genomic_DNA"/>
</dbReference>
<evidence type="ECO:0000313" key="1">
    <source>
        <dbReference type="EMBL" id="NYS25007.1"/>
    </source>
</evidence>
<dbReference type="Proteomes" id="UP000529417">
    <property type="component" value="Unassembled WGS sequence"/>
</dbReference>
<dbReference type="RefSeq" id="WP_179905713.1">
    <property type="nucleotide sequence ID" value="NZ_JACBXS010000014.1"/>
</dbReference>
<reference evidence="1 2" key="1">
    <citation type="journal article" date="2000" name="Arch. Microbiol.">
        <title>Rhodobaca bogoriensis gen. nov. and sp. nov., an alkaliphilic purple nonsulfur bacterium from African Rift Valley soda lakes.</title>
        <authorList>
            <person name="Milford A.D."/>
            <person name="Achenbach L.A."/>
            <person name="Jung D.O."/>
            <person name="Madigan M.T."/>
        </authorList>
    </citation>
    <scope>NUCLEOTIDE SEQUENCE [LARGE SCALE GENOMIC DNA]</scope>
    <source>
        <strain evidence="1 2">2376</strain>
    </source>
</reference>
<accession>A0A7Z0HZS0</accession>
<gene>
    <name evidence="1" type="ORF">HUK65_08370</name>
</gene>
<sequence length="96" mass="11037">MEQIKDHYMREKGGDREFVDLLLLALEHGIDVVEMACDLAVEQRTLRLPAIINLVSLENVNLGRADVRVSSRNRRFWLWASLHSGFRGWGECPGRC</sequence>